<sequence>MKNKLSVSQLRLTIGKVAVLKDISFSLEEGKIYGVLGRNGAGKTSLLSILAGLRKETEGFVSYEGQPLFEQAKAMESIGFYYQVSEMHESMNAQKITELIKQTDAFRPNFDKVYAESLIKKFKLPVNKRLNQLSKGMQSTVWAVIGLASRLPVTIFDEVYLGMDAPTRNTFYQELLEDHATHPRTIILSTHLVSEMEHLFEHILVLDQGQLLIDETYERLVEKGFKLTGNSETVDYFSQRFELLNVQMLGQTKSVAVYGELGEETRSEAVKAGLEVGRISLQDLFIYMTKEEDDESVN</sequence>
<reference evidence="4" key="1">
    <citation type="submission" date="2021-01" db="EMBL/GenBank/DDBJ databases">
        <title>Genomic Encyclopedia of Type Strains, Phase IV (KMG-IV): sequencing the most valuable type-strain genomes for metagenomic binning, comparative biology and taxonomic classification.</title>
        <authorList>
            <person name="Goeker M."/>
        </authorList>
    </citation>
    <scope>NUCLEOTIDE SEQUENCE</scope>
    <source>
        <strain evidence="4">DSM 21943</strain>
    </source>
</reference>
<dbReference type="Gene3D" id="3.40.50.300">
    <property type="entry name" value="P-loop containing nucleotide triphosphate hydrolases"/>
    <property type="match status" value="1"/>
</dbReference>
<dbReference type="PROSITE" id="PS50893">
    <property type="entry name" value="ABC_TRANSPORTER_2"/>
    <property type="match status" value="1"/>
</dbReference>
<dbReference type="SUPFAM" id="SSF52540">
    <property type="entry name" value="P-loop containing nucleoside triphosphate hydrolases"/>
    <property type="match status" value="1"/>
</dbReference>
<evidence type="ECO:0000259" key="3">
    <source>
        <dbReference type="PROSITE" id="PS50893"/>
    </source>
</evidence>
<evidence type="ECO:0000256" key="2">
    <source>
        <dbReference type="ARBA" id="ARBA00022840"/>
    </source>
</evidence>
<dbReference type="PANTHER" id="PTHR43158:SF5">
    <property type="entry name" value="ABC TRANSPORTER, ATP-BINDING PROTEIN"/>
    <property type="match status" value="1"/>
</dbReference>
<evidence type="ECO:0000256" key="1">
    <source>
        <dbReference type="ARBA" id="ARBA00022741"/>
    </source>
</evidence>
<keyword evidence="2 4" id="KW-0067">ATP-binding</keyword>
<protein>
    <submittedName>
        <fullName evidence="4">ABC-2 type transport system ATP-binding protein</fullName>
    </submittedName>
</protein>
<dbReference type="Pfam" id="PF00005">
    <property type="entry name" value="ABC_tran"/>
    <property type="match status" value="1"/>
</dbReference>
<dbReference type="EMBL" id="JAFBCV010000027">
    <property type="protein sequence ID" value="MBM7841263.1"/>
    <property type="molecule type" value="Genomic_DNA"/>
</dbReference>
<dbReference type="InterPro" id="IPR003593">
    <property type="entry name" value="AAA+_ATPase"/>
</dbReference>
<dbReference type="InterPro" id="IPR027417">
    <property type="entry name" value="P-loop_NTPase"/>
</dbReference>
<dbReference type="Proteomes" id="UP001179280">
    <property type="component" value="Unassembled WGS sequence"/>
</dbReference>
<evidence type="ECO:0000313" key="5">
    <source>
        <dbReference type="Proteomes" id="UP001179280"/>
    </source>
</evidence>
<comment type="caution">
    <text evidence="4">The sequence shown here is derived from an EMBL/GenBank/DDBJ whole genome shotgun (WGS) entry which is preliminary data.</text>
</comment>
<dbReference type="GO" id="GO:0005524">
    <property type="term" value="F:ATP binding"/>
    <property type="evidence" value="ECO:0007669"/>
    <property type="project" value="UniProtKB-KW"/>
</dbReference>
<proteinExistence type="predicted"/>
<evidence type="ECO:0000313" key="4">
    <source>
        <dbReference type="EMBL" id="MBM7841263.1"/>
    </source>
</evidence>
<keyword evidence="5" id="KW-1185">Reference proteome</keyword>
<gene>
    <name evidence="4" type="ORF">JOC54_004566</name>
</gene>
<name>A0ABS2T0F1_9BACI</name>
<organism evidence="4 5">
    <name type="scientific">Shouchella xiaoxiensis</name>
    <dbReference type="NCBI Taxonomy" id="766895"/>
    <lineage>
        <taxon>Bacteria</taxon>
        <taxon>Bacillati</taxon>
        <taxon>Bacillota</taxon>
        <taxon>Bacilli</taxon>
        <taxon>Bacillales</taxon>
        <taxon>Bacillaceae</taxon>
        <taxon>Shouchella</taxon>
    </lineage>
</organism>
<feature type="domain" description="ABC transporter" evidence="3">
    <location>
        <begin position="5"/>
        <end position="233"/>
    </location>
</feature>
<dbReference type="InterPro" id="IPR003439">
    <property type="entry name" value="ABC_transporter-like_ATP-bd"/>
</dbReference>
<keyword evidence="1" id="KW-0547">Nucleotide-binding</keyword>
<accession>A0ABS2T0F1</accession>
<dbReference type="RefSeq" id="WP_204469279.1">
    <property type="nucleotide sequence ID" value="NZ_JAFBCV010000027.1"/>
</dbReference>
<dbReference type="PANTHER" id="PTHR43158">
    <property type="entry name" value="SKFA PEPTIDE EXPORT ATP-BINDING PROTEIN SKFE"/>
    <property type="match status" value="1"/>
</dbReference>
<dbReference type="SMART" id="SM00382">
    <property type="entry name" value="AAA"/>
    <property type="match status" value="1"/>
</dbReference>